<feature type="region of interest" description="Disordered" evidence="1">
    <location>
        <begin position="285"/>
        <end position="307"/>
    </location>
</feature>
<feature type="region of interest" description="Disordered" evidence="1">
    <location>
        <begin position="78"/>
        <end position="97"/>
    </location>
</feature>
<keyword evidence="4" id="KW-1185">Reference proteome</keyword>
<keyword evidence="2" id="KW-1133">Transmembrane helix</keyword>
<keyword evidence="2" id="KW-0812">Transmembrane</keyword>
<feature type="compositionally biased region" description="Low complexity" evidence="1">
    <location>
        <begin position="45"/>
        <end position="57"/>
    </location>
</feature>
<evidence type="ECO:0000313" key="3">
    <source>
        <dbReference type="EMBL" id="ETA66445.1"/>
    </source>
</evidence>
<organism evidence="3 4">
    <name type="scientific">Haloechinothrix halophila YIM 93223</name>
    <dbReference type="NCBI Taxonomy" id="592678"/>
    <lineage>
        <taxon>Bacteria</taxon>
        <taxon>Bacillati</taxon>
        <taxon>Actinomycetota</taxon>
        <taxon>Actinomycetes</taxon>
        <taxon>Pseudonocardiales</taxon>
        <taxon>Pseudonocardiaceae</taxon>
        <taxon>Haloechinothrix</taxon>
    </lineage>
</organism>
<dbReference type="Proteomes" id="UP000054357">
    <property type="component" value="Unassembled WGS sequence"/>
</dbReference>
<proteinExistence type="predicted"/>
<dbReference type="EMBL" id="AZAK01000001">
    <property type="protein sequence ID" value="ETA66445.1"/>
    <property type="molecule type" value="Genomic_DNA"/>
</dbReference>
<reference evidence="3 4" key="1">
    <citation type="submission" date="2013-08" db="EMBL/GenBank/DDBJ databases">
        <authorList>
            <consortium name="DOE Joint Genome Institute"/>
            <person name="Klenk H.-P."/>
            <person name="Huntemann M."/>
            <person name="Han J."/>
            <person name="Chen A."/>
            <person name="Kyrpides N."/>
            <person name="Mavromatis K."/>
            <person name="Markowitz V."/>
            <person name="Palaniappan K."/>
            <person name="Ivanova N."/>
            <person name="Schaumberg A."/>
            <person name="Pati A."/>
            <person name="Liolios K."/>
            <person name="Nordberg H.P."/>
            <person name="Cantor M.N."/>
            <person name="Hua S.X."/>
            <person name="Woyke T."/>
        </authorList>
    </citation>
    <scope>NUCLEOTIDE SEQUENCE [LARGE SCALE GENOMIC DNA]</scope>
    <source>
        <strain evidence="3 4">YIM 93223</strain>
    </source>
</reference>
<comment type="caution">
    <text evidence="3">The sequence shown here is derived from an EMBL/GenBank/DDBJ whole genome shotgun (WGS) entry which is preliminary data.</text>
</comment>
<feature type="transmembrane region" description="Helical" evidence="2">
    <location>
        <begin position="105"/>
        <end position="132"/>
    </location>
</feature>
<keyword evidence="2" id="KW-0472">Membrane</keyword>
<feature type="region of interest" description="Disordered" evidence="1">
    <location>
        <begin position="1"/>
        <end position="62"/>
    </location>
</feature>
<dbReference type="HOGENOM" id="CLU_949593_0_0_11"/>
<name>W9DNF0_9PSEU</name>
<protein>
    <submittedName>
        <fullName evidence="3">Uncharacterized protein</fullName>
    </submittedName>
</protein>
<gene>
    <name evidence="3" type="ORF">AmyhaDRAFT_0200</name>
</gene>
<dbReference type="PATRIC" id="fig|592678.3.peg.206"/>
<evidence type="ECO:0000313" key="4">
    <source>
        <dbReference type="Proteomes" id="UP000054357"/>
    </source>
</evidence>
<sequence>MMGPVAERGQDNTQDDGSEQGGANLPAPRPDSSPAEAHQEPQPEPGSELASRSPSELLSEEELRQFREFQEFQRFREYQAEKGGELPPAESREVEPTRWRDRTPAWLTALGGKLLTAALVLLAVAAGGAWAINHYLGGSDGPSSAELAEQGGKKAEATKLYASDPYEAVRRVYDHIAQTDPDTGKPEVEKVCLRFDEVARVRFASDLGYASCEQAVLGINAEITHVNDYAESMPSWVSDPVTTDSVRISSCADSLGGTIIGGPALGTFIVTKIPDAKGEQWLITGHEPGPRSCPAPKRTGSSQTGPN</sequence>
<dbReference type="AlphaFoldDB" id="W9DNF0"/>
<evidence type="ECO:0000256" key="2">
    <source>
        <dbReference type="SAM" id="Phobius"/>
    </source>
</evidence>
<accession>W9DNF0</accession>
<evidence type="ECO:0000256" key="1">
    <source>
        <dbReference type="SAM" id="MobiDB-lite"/>
    </source>
</evidence>